<feature type="binding site" evidence="5">
    <location>
        <position position="385"/>
    </location>
    <ligand>
        <name>substrate</name>
    </ligand>
</feature>
<dbReference type="InterPro" id="IPR002937">
    <property type="entry name" value="Amino_oxidase"/>
</dbReference>
<evidence type="ECO:0000256" key="2">
    <source>
        <dbReference type="ARBA" id="ARBA00005995"/>
    </source>
</evidence>
<dbReference type="PRINTS" id="PR00757">
    <property type="entry name" value="AMINEOXDASEF"/>
</dbReference>
<reference evidence="8" key="2">
    <citation type="journal article" date="2023" name="IMA Fungus">
        <title>Comparative genomic study of the Penicillium genus elucidates a diverse pangenome and 15 lateral gene transfer events.</title>
        <authorList>
            <person name="Petersen C."/>
            <person name="Sorensen T."/>
            <person name="Nielsen M.R."/>
            <person name="Sondergaard T.E."/>
            <person name="Sorensen J.L."/>
            <person name="Fitzpatrick D.A."/>
            <person name="Frisvad J.C."/>
            <person name="Nielsen K.L."/>
        </authorList>
    </citation>
    <scope>NUCLEOTIDE SEQUENCE</scope>
    <source>
        <strain evidence="8">IBT 30069</strain>
    </source>
</reference>
<keyword evidence="3 6" id="KW-0560">Oxidoreductase</keyword>
<keyword evidence="9" id="KW-1185">Reference proteome</keyword>
<dbReference type="EC" id="1.4.3.-" evidence="6"/>
<evidence type="ECO:0000259" key="7">
    <source>
        <dbReference type="Pfam" id="PF01593"/>
    </source>
</evidence>
<dbReference type="OrthoDB" id="7777654at2759"/>
<dbReference type="Proteomes" id="UP001149165">
    <property type="component" value="Unassembled WGS sequence"/>
</dbReference>
<evidence type="ECO:0000256" key="1">
    <source>
        <dbReference type="ARBA" id="ARBA00001974"/>
    </source>
</evidence>
<keyword evidence="6" id="KW-0285">Flavoprotein</keyword>
<gene>
    <name evidence="8" type="ORF">N7456_010833</name>
</gene>
<evidence type="ECO:0000256" key="6">
    <source>
        <dbReference type="RuleBase" id="RU362067"/>
    </source>
</evidence>
<dbReference type="InterPro" id="IPR036188">
    <property type="entry name" value="FAD/NAD-bd_sf"/>
</dbReference>
<reference evidence="8" key="1">
    <citation type="submission" date="2022-11" db="EMBL/GenBank/DDBJ databases">
        <authorList>
            <person name="Petersen C."/>
        </authorList>
    </citation>
    <scope>NUCLEOTIDE SEQUENCE</scope>
    <source>
        <strain evidence="8">IBT 30069</strain>
    </source>
</reference>
<dbReference type="Pfam" id="PF01593">
    <property type="entry name" value="Amino_oxidase"/>
    <property type="match status" value="1"/>
</dbReference>
<comment type="cofactor">
    <cofactor evidence="1 6">
        <name>FAD</name>
        <dbReference type="ChEBI" id="CHEBI:57692"/>
    </cofactor>
</comment>
<accession>A0A9W9ESJ9</accession>
<sequence length="502" mass="56877">MATTKDAYMWTPQDGLRHGGFACEGAVTPPQNMKSPQGTVYDVLIVGAGYAGLAAARDLTNAGRSVLLIEGRDRVGGRSYTIEHDGYKWEMGGTWIFHTQPYTHREVMRYKMDLIRSRDPSHKNNYYSINVPGSKRNLSHEEAGQILAKVWKLFVNVDGAEGKNVCPLPYQQEGNAWVDSEVVKKIDAYSCYDRFQEIKHLLNEEEQGMLTAMIINLAGGKPDMKNSGYWDMIRSHAINGHQMDLMDEIWVNYKMKEGSSHLSRQIFNDAVECGLQYTFKTHVSRIEQKTNVAQIFTRDGRVFKGRKVICTAPLNTLKSIKFDPPFSKLRQEAITAGHTNFMTKCHAVVKGPDFASWAGASHPSPINVAFGDGLTPEGDAHLTGFGCDWRDHYVLEEAPEKLVEAWNKFQPMDIKTIAFHNWNTDEYTQGGPCFMPPKFMTTYMEELRKPHGNIHFANADWAQAWRNFIDGALEQGTLNGIEVLRQLRQEDKSGIRKTEYHL</sequence>
<comment type="similarity">
    <text evidence="2 6">Belongs to the flavin monoamine oxidase family.</text>
</comment>
<feature type="binding site" evidence="5">
    <location>
        <position position="283"/>
    </location>
    <ligand>
        <name>FAD</name>
        <dbReference type="ChEBI" id="CHEBI:57692"/>
    </ligand>
</feature>
<feature type="domain" description="Amine oxidase" evidence="7">
    <location>
        <begin position="51"/>
        <end position="477"/>
    </location>
</feature>
<keyword evidence="6" id="KW-0274">FAD</keyword>
<evidence type="ECO:0000313" key="8">
    <source>
        <dbReference type="EMBL" id="KAJ5087217.1"/>
    </source>
</evidence>
<dbReference type="GO" id="GO:0097621">
    <property type="term" value="F:monoamine oxidase activity"/>
    <property type="evidence" value="ECO:0007669"/>
    <property type="project" value="UniProtKB-EC"/>
</dbReference>
<evidence type="ECO:0000256" key="4">
    <source>
        <dbReference type="ARBA" id="ARBA00048448"/>
    </source>
</evidence>
<comment type="caution">
    <text evidence="8">The sequence shown here is derived from an EMBL/GenBank/DDBJ whole genome shotgun (WGS) entry which is preliminary data.</text>
</comment>
<dbReference type="EMBL" id="JAPQKH010000007">
    <property type="protein sequence ID" value="KAJ5087217.1"/>
    <property type="molecule type" value="Genomic_DNA"/>
</dbReference>
<dbReference type="InterPro" id="IPR001613">
    <property type="entry name" value="Flavin_amine_oxidase"/>
</dbReference>
<dbReference type="Gene3D" id="3.90.660.10">
    <property type="match status" value="2"/>
</dbReference>
<organism evidence="8 9">
    <name type="scientific">Penicillium angulare</name>
    <dbReference type="NCBI Taxonomy" id="116970"/>
    <lineage>
        <taxon>Eukaryota</taxon>
        <taxon>Fungi</taxon>
        <taxon>Dikarya</taxon>
        <taxon>Ascomycota</taxon>
        <taxon>Pezizomycotina</taxon>
        <taxon>Eurotiomycetes</taxon>
        <taxon>Eurotiomycetidae</taxon>
        <taxon>Eurotiales</taxon>
        <taxon>Aspergillaceae</taxon>
        <taxon>Penicillium</taxon>
    </lineage>
</organism>
<name>A0A9W9ESJ9_9EURO</name>
<evidence type="ECO:0000256" key="3">
    <source>
        <dbReference type="ARBA" id="ARBA00023002"/>
    </source>
</evidence>
<evidence type="ECO:0000313" key="9">
    <source>
        <dbReference type="Proteomes" id="UP001149165"/>
    </source>
</evidence>
<comment type="catalytic activity">
    <reaction evidence="4">
        <text>a secondary aliphatic amine + O2 + H2O = a primary amine + an aldehyde + H2O2</text>
        <dbReference type="Rhea" id="RHEA:26414"/>
        <dbReference type="ChEBI" id="CHEBI:15377"/>
        <dbReference type="ChEBI" id="CHEBI:15379"/>
        <dbReference type="ChEBI" id="CHEBI:16240"/>
        <dbReference type="ChEBI" id="CHEBI:17478"/>
        <dbReference type="ChEBI" id="CHEBI:58855"/>
        <dbReference type="ChEBI" id="CHEBI:65296"/>
        <dbReference type="EC" id="1.4.3.4"/>
    </reaction>
</comment>
<dbReference type="AlphaFoldDB" id="A0A9W9ESJ9"/>
<dbReference type="SUPFAM" id="SSF51905">
    <property type="entry name" value="FAD/NAD(P)-binding domain"/>
    <property type="match status" value="1"/>
</dbReference>
<protein>
    <recommendedName>
        <fullName evidence="6">Amine oxidase</fullName>
        <ecNumber evidence="6">1.4.3.-</ecNumber>
    </recommendedName>
</protein>
<dbReference type="PANTHER" id="PTHR43563">
    <property type="entry name" value="AMINE OXIDASE"/>
    <property type="match status" value="1"/>
</dbReference>
<evidence type="ECO:0000256" key="5">
    <source>
        <dbReference type="PIRSR" id="PIRSR601613-1"/>
    </source>
</evidence>
<dbReference type="PANTHER" id="PTHR43563:SF1">
    <property type="entry name" value="AMINE OXIDASE [FLAVIN-CONTAINING] B"/>
    <property type="match status" value="1"/>
</dbReference>
<dbReference type="Gene3D" id="3.50.50.60">
    <property type="entry name" value="FAD/NAD(P)-binding domain"/>
    <property type="match status" value="2"/>
</dbReference>
<dbReference type="InterPro" id="IPR050703">
    <property type="entry name" value="Flavin_MAO"/>
</dbReference>
<proteinExistence type="inferred from homology"/>